<dbReference type="STRING" id="578462.A0A0L0SAJ1"/>
<evidence type="ECO:0000256" key="1">
    <source>
        <dbReference type="ARBA" id="ARBA00010322"/>
    </source>
</evidence>
<keyword evidence="2" id="KW-0547">Nucleotide-binding</keyword>
<dbReference type="GO" id="GO:0005739">
    <property type="term" value="C:mitochondrion"/>
    <property type="evidence" value="ECO:0007669"/>
    <property type="project" value="TreeGrafter"/>
</dbReference>
<dbReference type="NCBIfam" id="NF040713">
    <property type="entry name" value="ZapE"/>
    <property type="match status" value="1"/>
</dbReference>
<keyword evidence="3" id="KW-0067">ATP-binding</keyword>
<dbReference type="Gene3D" id="3.40.50.300">
    <property type="entry name" value="P-loop containing nucleotide triphosphate hydrolases"/>
    <property type="match status" value="1"/>
</dbReference>
<dbReference type="GO" id="GO:0005524">
    <property type="term" value="F:ATP binding"/>
    <property type="evidence" value="ECO:0007669"/>
    <property type="project" value="UniProtKB-KW"/>
</dbReference>
<name>A0A0L0SAJ1_ALLM3</name>
<dbReference type="InterPro" id="IPR027417">
    <property type="entry name" value="P-loop_NTPase"/>
</dbReference>
<dbReference type="OrthoDB" id="548867at2759"/>
<comment type="similarity">
    <text evidence="1">Belongs to the AFG1 ATPase family.</text>
</comment>
<dbReference type="SUPFAM" id="SSF52540">
    <property type="entry name" value="P-loop containing nucleoside triphosphate hydrolases"/>
    <property type="match status" value="1"/>
</dbReference>
<evidence type="ECO:0000313" key="4">
    <source>
        <dbReference type="EMBL" id="KNE59486.1"/>
    </source>
</evidence>
<dbReference type="AlphaFoldDB" id="A0A0L0SAJ1"/>
<dbReference type="Proteomes" id="UP000054350">
    <property type="component" value="Unassembled WGS sequence"/>
</dbReference>
<dbReference type="eggNOG" id="KOG2383">
    <property type="taxonomic scope" value="Eukaryota"/>
</dbReference>
<dbReference type="EMBL" id="GG745334">
    <property type="protein sequence ID" value="KNE59486.1"/>
    <property type="molecule type" value="Genomic_DNA"/>
</dbReference>
<dbReference type="OMA" id="ARRFINM"/>
<protein>
    <recommendedName>
        <fullName evidence="6">AFG1-like ATPase</fullName>
    </recommendedName>
</protein>
<dbReference type="GO" id="GO:0016887">
    <property type="term" value="F:ATP hydrolysis activity"/>
    <property type="evidence" value="ECO:0007669"/>
    <property type="project" value="InterPro"/>
</dbReference>
<sequence>MSLPAAIPRAARNAAVCAGTRPLLHASSAGAVPRPLASMHCPRPRLQAPLAGLPSQRCMTTATKPALEPASEVRHAPSKPLDGGPLELYNSLVMSHRIRQDPHQLRVVSSLQQLHDDILIKDPKAFTPSSMSSSSQSSQTSGSVWKLVKGFFNVTGPQSSGECKLKGIYLYGNVGTGKTMTMDLFFHSLPKSVRKQRIHFNQFMIDVHARSHEIKAEHGHAVDPIPQVADELAASAHILCFDEFQVTNIADAMILRRLLAELFDRGLILVATSNRHPDDLYRNGLQRDSFLPCIDLLKARCQVISLDSGTDYRRRQQPASPVYFSPQSTAVTQFIDSMWTALCAGQPATPRDLAHTGRATHVPQQIPQRAARFSFTDLCARAYAAADYLAIVRAYPILILDQVPQLSVMTHRQEIRRFITFLDAAYETRTCLVVAAETPVWDLFAELDGAVKRTATTLKVGGEDATDEEVFAFQRALSRLVEMQGSEWVVDPEVKYWLDIAVKAAREKVPGVIEAPKTEAAAAAGTAAA</sequence>
<proteinExistence type="inferred from homology"/>
<dbReference type="VEuPathDB" id="FungiDB:AMAG_03761"/>
<organism evidence="4 5">
    <name type="scientific">Allomyces macrogynus (strain ATCC 38327)</name>
    <name type="common">Allomyces javanicus var. macrogynus</name>
    <dbReference type="NCBI Taxonomy" id="578462"/>
    <lineage>
        <taxon>Eukaryota</taxon>
        <taxon>Fungi</taxon>
        <taxon>Fungi incertae sedis</taxon>
        <taxon>Blastocladiomycota</taxon>
        <taxon>Blastocladiomycetes</taxon>
        <taxon>Blastocladiales</taxon>
        <taxon>Blastocladiaceae</taxon>
        <taxon>Allomyces</taxon>
    </lineage>
</organism>
<evidence type="ECO:0000313" key="5">
    <source>
        <dbReference type="Proteomes" id="UP000054350"/>
    </source>
</evidence>
<reference evidence="5" key="2">
    <citation type="submission" date="2009-11" db="EMBL/GenBank/DDBJ databases">
        <title>The Genome Sequence of Allomyces macrogynus strain ATCC 38327.</title>
        <authorList>
            <consortium name="The Broad Institute Genome Sequencing Platform"/>
            <person name="Russ C."/>
            <person name="Cuomo C."/>
            <person name="Shea T."/>
            <person name="Young S.K."/>
            <person name="Zeng Q."/>
            <person name="Koehrsen M."/>
            <person name="Haas B."/>
            <person name="Borodovsky M."/>
            <person name="Guigo R."/>
            <person name="Alvarado L."/>
            <person name="Berlin A."/>
            <person name="Borenstein D."/>
            <person name="Chen Z."/>
            <person name="Engels R."/>
            <person name="Freedman E."/>
            <person name="Gellesch M."/>
            <person name="Goldberg J."/>
            <person name="Griggs A."/>
            <person name="Gujja S."/>
            <person name="Heiman D."/>
            <person name="Hepburn T."/>
            <person name="Howarth C."/>
            <person name="Jen D."/>
            <person name="Larson L."/>
            <person name="Lewis B."/>
            <person name="Mehta T."/>
            <person name="Park D."/>
            <person name="Pearson M."/>
            <person name="Roberts A."/>
            <person name="Saif S."/>
            <person name="Shenoy N."/>
            <person name="Sisk P."/>
            <person name="Stolte C."/>
            <person name="Sykes S."/>
            <person name="Walk T."/>
            <person name="White J."/>
            <person name="Yandava C."/>
            <person name="Burger G."/>
            <person name="Gray M.W."/>
            <person name="Holland P.W.H."/>
            <person name="King N."/>
            <person name="Lang F.B.F."/>
            <person name="Roger A.J."/>
            <person name="Ruiz-Trillo I."/>
            <person name="Lander E."/>
            <person name="Nusbaum C."/>
        </authorList>
    </citation>
    <scope>NUCLEOTIDE SEQUENCE [LARGE SCALE GENOMIC DNA]</scope>
    <source>
        <strain evidence="5">ATCC 38327</strain>
    </source>
</reference>
<evidence type="ECO:0008006" key="6">
    <source>
        <dbReference type="Google" id="ProtNLM"/>
    </source>
</evidence>
<dbReference type="PANTHER" id="PTHR12169:SF6">
    <property type="entry name" value="AFG1-LIKE ATPASE"/>
    <property type="match status" value="1"/>
</dbReference>
<keyword evidence="5" id="KW-1185">Reference proteome</keyword>
<accession>A0A0L0SAJ1</accession>
<reference evidence="4 5" key="1">
    <citation type="submission" date="2009-11" db="EMBL/GenBank/DDBJ databases">
        <title>Annotation of Allomyces macrogynus ATCC 38327.</title>
        <authorList>
            <consortium name="The Broad Institute Genome Sequencing Platform"/>
            <person name="Russ C."/>
            <person name="Cuomo C."/>
            <person name="Burger G."/>
            <person name="Gray M.W."/>
            <person name="Holland P.W.H."/>
            <person name="King N."/>
            <person name="Lang F.B.F."/>
            <person name="Roger A.J."/>
            <person name="Ruiz-Trillo I."/>
            <person name="Young S.K."/>
            <person name="Zeng Q."/>
            <person name="Gargeya S."/>
            <person name="Fitzgerald M."/>
            <person name="Haas B."/>
            <person name="Abouelleil A."/>
            <person name="Alvarado L."/>
            <person name="Arachchi H.M."/>
            <person name="Berlin A."/>
            <person name="Chapman S.B."/>
            <person name="Gearin G."/>
            <person name="Goldberg J."/>
            <person name="Griggs A."/>
            <person name="Gujja S."/>
            <person name="Hansen M."/>
            <person name="Heiman D."/>
            <person name="Howarth C."/>
            <person name="Larimer J."/>
            <person name="Lui A."/>
            <person name="MacDonald P.J.P."/>
            <person name="McCowen C."/>
            <person name="Montmayeur A."/>
            <person name="Murphy C."/>
            <person name="Neiman D."/>
            <person name="Pearson M."/>
            <person name="Priest M."/>
            <person name="Roberts A."/>
            <person name="Saif S."/>
            <person name="Shea T."/>
            <person name="Sisk P."/>
            <person name="Stolte C."/>
            <person name="Sykes S."/>
            <person name="Wortman J."/>
            <person name="Nusbaum C."/>
            <person name="Birren B."/>
        </authorList>
    </citation>
    <scope>NUCLEOTIDE SEQUENCE [LARGE SCALE GENOMIC DNA]</scope>
    <source>
        <strain evidence="4 5">ATCC 38327</strain>
    </source>
</reference>
<dbReference type="InterPro" id="IPR005654">
    <property type="entry name" value="ATPase_AFG1-like"/>
</dbReference>
<evidence type="ECO:0000256" key="3">
    <source>
        <dbReference type="ARBA" id="ARBA00022840"/>
    </source>
</evidence>
<dbReference type="PANTHER" id="PTHR12169">
    <property type="entry name" value="ATPASE N2B"/>
    <property type="match status" value="1"/>
</dbReference>
<gene>
    <name evidence="4" type="ORF">AMAG_03761</name>
</gene>
<evidence type="ECO:0000256" key="2">
    <source>
        <dbReference type="ARBA" id="ARBA00022741"/>
    </source>
</evidence>
<dbReference type="Pfam" id="PF03969">
    <property type="entry name" value="AFG1_ATPase"/>
    <property type="match status" value="1"/>
</dbReference>